<dbReference type="Proteomes" id="UP000799767">
    <property type="component" value="Unassembled WGS sequence"/>
</dbReference>
<evidence type="ECO:0000256" key="6">
    <source>
        <dbReference type="ARBA" id="ARBA00022837"/>
    </source>
</evidence>
<dbReference type="CDD" id="cd11377">
    <property type="entry name" value="Pro-peptidase_S53"/>
    <property type="match status" value="1"/>
</dbReference>
<sequence length="665" mass="71939">MLLSISILAVASALHTLASPISSPHVVHEKRAITRHIRGSRIPEDAIIPLRIGLKQSNLEHGYDKVMDVSDPRSPNYGKHWTLQQVRDFFAPPPEAVEAVKQWLVDSDIKPELIQVSEDRGWIGVDLPTAQAEHLLRAEYHEYYPGRDASVRIGCEEYSLPQHISQLVDYVKPGVNLSPPAQKRSIVHREIPETVQSSPVAASVDPVLQFCGSKMRPACVRGLYNIPLGTYNTSANKLAIAMFQNSHYYQPDLNAYYSVFEHRVPIDTHPVLIPIDGGEGSTENIDDTFHEADIDLEIAIPLVYPQTTTYYSVGDIHANDSRMSEEDTVISPLLDAIDGGFCTPTDHQQSVRGCDEAPIPRVLSVSWAASELVAYERGAARSCHQIMKLVLQGSTIVVASGDFGVALDSNLHADSHNENGCYSDNGSPDGGVFSPGFPAGCPYALVVGGTQLPVNGTLEDPEEVLNVPLTELALASTSAPFSSGGGFSNYFARPSYQDSDVKTYLRKHAPDYPSYEYDGSDLFSGQSKIGSNGGLYNRAGRGYPDVSANGAHLVIAFKDRALFSSGTSISAPVWASIITLINEELTHAGYPPVGFAQPLLYQNPDAFNDITLGSNGGCGTDGFPASPGWDPSTGLGTPNYPKLLKAFMDAAERAAARRKDSPKSS</sequence>
<dbReference type="CDD" id="cd04056">
    <property type="entry name" value="Peptidases_S53"/>
    <property type="match status" value="1"/>
</dbReference>
<comment type="subcellular location">
    <subcellularLocation>
        <location evidence="1">Secreted</location>
        <location evidence="1">Extracellular space</location>
    </subcellularLocation>
</comment>
<feature type="active site" description="Charge relay system" evidence="8">
    <location>
        <position position="291"/>
    </location>
</feature>
<evidence type="ECO:0000256" key="9">
    <source>
        <dbReference type="SAM" id="SignalP"/>
    </source>
</evidence>
<dbReference type="InterPro" id="IPR036852">
    <property type="entry name" value="Peptidase_S8/S53_dom_sf"/>
</dbReference>
<keyword evidence="2 8" id="KW-0645">Protease</keyword>
<dbReference type="InterPro" id="IPR015366">
    <property type="entry name" value="S53_propep"/>
</dbReference>
<organism evidence="11 12">
    <name type="scientific">Neohortaea acidophila</name>
    <dbReference type="NCBI Taxonomy" id="245834"/>
    <lineage>
        <taxon>Eukaryota</taxon>
        <taxon>Fungi</taxon>
        <taxon>Dikarya</taxon>
        <taxon>Ascomycota</taxon>
        <taxon>Pezizomycotina</taxon>
        <taxon>Dothideomycetes</taxon>
        <taxon>Dothideomycetidae</taxon>
        <taxon>Mycosphaerellales</taxon>
        <taxon>Teratosphaeriaceae</taxon>
        <taxon>Neohortaea</taxon>
    </lineage>
</organism>
<accession>A0A6A6PUN4</accession>
<feature type="binding site" evidence="8">
    <location>
        <position position="609"/>
    </location>
    <ligand>
        <name>Ca(2+)</name>
        <dbReference type="ChEBI" id="CHEBI:29108"/>
    </ligand>
</feature>
<dbReference type="InterPro" id="IPR050819">
    <property type="entry name" value="Tripeptidyl-peptidase_I"/>
</dbReference>
<dbReference type="OrthoDB" id="409122at2759"/>
<evidence type="ECO:0000256" key="7">
    <source>
        <dbReference type="ARBA" id="ARBA00023145"/>
    </source>
</evidence>
<feature type="active site" description="Charge relay system" evidence="8">
    <location>
        <position position="568"/>
    </location>
</feature>
<evidence type="ECO:0000259" key="10">
    <source>
        <dbReference type="PROSITE" id="PS51695"/>
    </source>
</evidence>
<feature type="signal peptide" evidence="9">
    <location>
        <begin position="1"/>
        <end position="18"/>
    </location>
</feature>
<dbReference type="EMBL" id="MU001635">
    <property type="protein sequence ID" value="KAF2482947.1"/>
    <property type="molecule type" value="Genomic_DNA"/>
</dbReference>
<comment type="cofactor">
    <cofactor evidence="8">
        <name>Ca(2+)</name>
        <dbReference type="ChEBI" id="CHEBI:29108"/>
    </cofactor>
    <text evidence="8">Binds 1 Ca(2+) ion per subunit.</text>
</comment>
<keyword evidence="4 8" id="KW-0378">Hydrolase</keyword>
<keyword evidence="12" id="KW-1185">Reference proteome</keyword>
<gene>
    <name evidence="11" type="ORF">BDY17DRAFT_296533</name>
</gene>
<evidence type="ECO:0000256" key="2">
    <source>
        <dbReference type="ARBA" id="ARBA00022670"/>
    </source>
</evidence>
<dbReference type="PANTHER" id="PTHR14218:SF19">
    <property type="entry name" value="SERINE PROTEASE AORO, PUTATIVE (AFU_ORTHOLOGUE AFUA_6G10250)-RELATED"/>
    <property type="match status" value="1"/>
</dbReference>
<keyword evidence="3 8" id="KW-0479">Metal-binding</keyword>
<dbReference type="Pfam" id="PF09286">
    <property type="entry name" value="Pro-kuma_activ"/>
    <property type="match status" value="1"/>
</dbReference>
<dbReference type="GO" id="GO:0046872">
    <property type="term" value="F:metal ion binding"/>
    <property type="evidence" value="ECO:0007669"/>
    <property type="project" value="UniProtKB-UniRule"/>
</dbReference>
<keyword evidence="6 8" id="KW-0106">Calcium</keyword>
<dbReference type="SUPFAM" id="SSF54897">
    <property type="entry name" value="Protease propeptides/inhibitors"/>
    <property type="match status" value="1"/>
</dbReference>
<feature type="binding site" evidence="8">
    <location>
        <position position="628"/>
    </location>
    <ligand>
        <name>Ca(2+)</name>
        <dbReference type="ChEBI" id="CHEBI:29108"/>
    </ligand>
</feature>
<keyword evidence="9" id="KW-0732">Signal</keyword>
<dbReference type="PANTHER" id="PTHR14218">
    <property type="entry name" value="PROTEASE S8 TRIPEPTIDYL PEPTIDASE I CLN2"/>
    <property type="match status" value="1"/>
</dbReference>
<dbReference type="GeneID" id="54474465"/>
<feature type="domain" description="Peptidase S53" evidence="10">
    <location>
        <begin position="214"/>
        <end position="650"/>
    </location>
</feature>
<dbReference type="GO" id="GO:0004252">
    <property type="term" value="F:serine-type endopeptidase activity"/>
    <property type="evidence" value="ECO:0007669"/>
    <property type="project" value="UniProtKB-UniRule"/>
</dbReference>
<dbReference type="InterPro" id="IPR030400">
    <property type="entry name" value="Sedolisin_dom"/>
</dbReference>
<dbReference type="Gene3D" id="3.40.50.200">
    <property type="entry name" value="Peptidase S8/S53 domain"/>
    <property type="match status" value="1"/>
</dbReference>
<dbReference type="SUPFAM" id="SSF52743">
    <property type="entry name" value="Subtilisin-like"/>
    <property type="match status" value="1"/>
</dbReference>
<dbReference type="RefSeq" id="XP_033589517.1">
    <property type="nucleotide sequence ID" value="XM_033733463.1"/>
</dbReference>
<evidence type="ECO:0000256" key="4">
    <source>
        <dbReference type="ARBA" id="ARBA00022801"/>
    </source>
</evidence>
<name>A0A6A6PUN4_9PEZI</name>
<dbReference type="GO" id="GO:0005576">
    <property type="term" value="C:extracellular region"/>
    <property type="evidence" value="ECO:0007669"/>
    <property type="project" value="UniProtKB-SubCell"/>
</dbReference>
<dbReference type="GO" id="GO:0006508">
    <property type="term" value="P:proteolysis"/>
    <property type="evidence" value="ECO:0007669"/>
    <property type="project" value="UniProtKB-KW"/>
</dbReference>
<evidence type="ECO:0000256" key="1">
    <source>
        <dbReference type="ARBA" id="ARBA00004239"/>
    </source>
</evidence>
<feature type="chain" id="PRO_5025491938" evidence="9">
    <location>
        <begin position="19"/>
        <end position="665"/>
    </location>
</feature>
<evidence type="ECO:0000256" key="3">
    <source>
        <dbReference type="ARBA" id="ARBA00022723"/>
    </source>
</evidence>
<feature type="binding site" evidence="8">
    <location>
        <position position="630"/>
    </location>
    <ligand>
        <name>Ca(2+)</name>
        <dbReference type="ChEBI" id="CHEBI:29108"/>
    </ligand>
</feature>
<dbReference type="AlphaFoldDB" id="A0A6A6PUN4"/>
<evidence type="ECO:0000256" key="8">
    <source>
        <dbReference type="PROSITE-ProRule" id="PRU01032"/>
    </source>
</evidence>
<feature type="binding site" evidence="8">
    <location>
        <position position="610"/>
    </location>
    <ligand>
        <name>Ca(2+)</name>
        <dbReference type="ChEBI" id="CHEBI:29108"/>
    </ligand>
</feature>
<dbReference type="SMART" id="SM00944">
    <property type="entry name" value="Pro-kuma_activ"/>
    <property type="match status" value="1"/>
</dbReference>
<protein>
    <submittedName>
        <fullName evidence="11">Peptidase S8/S53 domain-containing protein</fullName>
    </submittedName>
</protein>
<reference evidence="11" key="1">
    <citation type="journal article" date="2020" name="Stud. Mycol.">
        <title>101 Dothideomycetes genomes: a test case for predicting lifestyles and emergence of pathogens.</title>
        <authorList>
            <person name="Haridas S."/>
            <person name="Albert R."/>
            <person name="Binder M."/>
            <person name="Bloem J."/>
            <person name="Labutti K."/>
            <person name="Salamov A."/>
            <person name="Andreopoulos B."/>
            <person name="Baker S."/>
            <person name="Barry K."/>
            <person name="Bills G."/>
            <person name="Bluhm B."/>
            <person name="Cannon C."/>
            <person name="Castanera R."/>
            <person name="Culley D."/>
            <person name="Daum C."/>
            <person name="Ezra D."/>
            <person name="Gonzalez J."/>
            <person name="Henrissat B."/>
            <person name="Kuo A."/>
            <person name="Liang C."/>
            <person name="Lipzen A."/>
            <person name="Lutzoni F."/>
            <person name="Magnuson J."/>
            <person name="Mondo S."/>
            <person name="Nolan M."/>
            <person name="Ohm R."/>
            <person name="Pangilinan J."/>
            <person name="Park H.-J."/>
            <person name="Ramirez L."/>
            <person name="Alfaro M."/>
            <person name="Sun H."/>
            <person name="Tritt A."/>
            <person name="Yoshinaga Y."/>
            <person name="Zwiers L.-H."/>
            <person name="Turgeon B."/>
            <person name="Goodwin S."/>
            <person name="Spatafora J."/>
            <person name="Crous P."/>
            <person name="Grigoriev I."/>
        </authorList>
    </citation>
    <scope>NUCLEOTIDE SEQUENCE</scope>
    <source>
        <strain evidence="11">CBS 113389</strain>
    </source>
</reference>
<keyword evidence="5 8" id="KW-0720">Serine protease</keyword>
<evidence type="ECO:0000256" key="5">
    <source>
        <dbReference type="ARBA" id="ARBA00022825"/>
    </source>
</evidence>
<evidence type="ECO:0000313" key="12">
    <source>
        <dbReference type="Proteomes" id="UP000799767"/>
    </source>
</evidence>
<dbReference type="PROSITE" id="PS51695">
    <property type="entry name" value="SEDOLISIN"/>
    <property type="match status" value="1"/>
</dbReference>
<feature type="active site" description="Charge relay system" evidence="8">
    <location>
        <position position="295"/>
    </location>
</feature>
<evidence type="ECO:0000313" key="11">
    <source>
        <dbReference type="EMBL" id="KAF2482947.1"/>
    </source>
</evidence>
<dbReference type="GO" id="GO:0008240">
    <property type="term" value="F:tripeptidyl-peptidase activity"/>
    <property type="evidence" value="ECO:0007669"/>
    <property type="project" value="TreeGrafter"/>
</dbReference>
<proteinExistence type="predicted"/>
<keyword evidence="7" id="KW-0865">Zymogen</keyword>